<dbReference type="InterPro" id="IPR006638">
    <property type="entry name" value="Elp3/MiaA/NifB-like_rSAM"/>
</dbReference>
<keyword evidence="3" id="KW-0408">Iron</keyword>
<name>A0ABT2EPX0_9BACT</name>
<gene>
    <name evidence="6" type="ORF">M2350_001325</name>
</gene>
<dbReference type="InterPro" id="IPR007197">
    <property type="entry name" value="rSAM"/>
</dbReference>
<dbReference type="SFLD" id="SFLDG01067">
    <property type="entry name" value="SPASM/twitch_domain_containing"/>
    <property type="match status" value="1"/>
</dbReference>
<dbReference type="PROSITE" id="PS51918">
    <property type="entry name" value="RADICAL_SAM"/>
    <property type="match status" value="1"/>
</dbReference>
<evidence type="ECO:0000256" key="1">
    <source>
        <dbReference type="ARBA" id="ARBA00022691"/>
    </source>
</evidence>
<dbReference type="Pfam" id="PF04055">
    <property type="entry name" value="Radical_SAM"/>
    <property type="match status" value="1"/>
</dbReference>
<evidence type="ECO:0000313" key="6">
    <source>
        <dbReference type="EMBL" id="MCS3918925.1"/>
    </source>
</evidence>
<dbReference type="SUPFAM" id="SSF102114">
    <property type="entry name" value="Radical SAM enzymes"/>
    <property type="match status" value="1"/>
</dbReference>
<evidence type="ECO:0000313" key="7">
    <source>
        <dbReference type="Proteomes" id="UP001204798"/>
    </source>
</evidence>
<dbReference type="InterPro" id="IPR058240">
    <property type="entry name" value="rSAM_sf"/>
</dbReference>
<keyword evidence="4" id="KW-0411">Iron-sulfur</keyword>
<proteinExistence type="predicted"/>
<keyword evidence="7" id="KW-1185">Reference proteome</keyword>
<comment type="caution">
    <text evidence="6">The sequence shown here is derived from an EMBL/GenBank/DDBJ whole genome shotgun (WGS) entry which is preliminary data.</text>
</comment>
<sequence length="493" mass="57600">MASREVVHQRIVYALLPLVERALLNDTLRGWLIRELEHRIFERWMEEDSNRPMRVQEEKRDIVRALVYSFDRALQRRQLAPTVLRKLLRNFFGACTLCLDKERIEAIEAFKARHGVHPPTSVVIAPTKFCNLKCTGCYANSHSAARESLDWEVLDRIVTEAKKLWGIRFFTITGGEPLLYRSQGKDIIDLVSKHDECFFLMYTNGTMIDEKMAKRMAEAGNITPAISVEGFEERTDARRGKGVFKRILKAMAHLREAGVPYGISLTATRENAEEIFSDEFLDFFFEEHQALYGWLFQYMPIGRGYTLKLLPTPEQRLWMWQRTWQIIRERKILFTDFWNCGTISDGCISAIRSGGYFYIDWSGKVMPCVFVPYSPINIVEVYKRGGTIEDIYNAPYFKAIRQWQAEYGFAKERPEEHGNWLMPCPMRDHHKVMRELIDRYKPEPEDESAAAALQDEEYYRGMLAYNEAVRKVLDPVWEREYLAPHKVGTANQN</sequence>
<keyword evidence="1" id="KW-0949">S-adenosyl-L-methionine</keyword>
<dbReference type="PANTHER" id="PTHR43524">
    <property type="entry name" value="RADICAL SAM SUPERFAMILY PROTEIN"/>
    <property type="match status" value="1"/>
</dbReference>
<evidence type="ECO:0000259" key="5">
    <source>
        <dbReference type="PROSITE" id="PS51918"/>
    </source>
</evidence>
<feature type="domain" description="Radical SAM core" evidence="5">
    <location>
        <begin position="114"/>
        <end position="333"/>
    </location>
</feature>
<accession>A0ABT2EPX0</accession>
<dbReference type="Proteomes" id="UP001204798">
    <property type="component" value="Unassembled WGS sequence"/>
</dbReference>
<reference evidence="6 7" key="1">
    <citation type="submission" date="2022-08" db="EMBL/GenBank/DDBJ databases">
        <title>Bacterial and archaeal communities from various locations to study Microbial Dark Matter (Phase II).</title>
        <authorList>
            <person name="Stepanauskas R."/>
        </authorList>
    </citation>
    <scope>NUCLEOTIDE SEQUENCE [LARGE SCALE GENOMIC DNA]</scope>
    <source>
        <strain evidence="6 7">PD1</strain>
    </source>
</reference>
<dbReference type="CDD" id="cd01335">
    <property type="entry name" value="Radical_SAM"/>
    <property type="match status" value="1"/>
</dbReference>
<dbReference type="PANTHER" id="PTHR43524:SF1">
    <property type="entry name" value="RADICAL SAM SUPERFAMILY PROTEIN"/>
    <property type="match status" value="1"/>
</dbReference>
<evidence type="ECO:0000256" key="2">
    <source>
        <dbReference type="ARBA" id="ARBA00022723"/>
    </source>
</evidence>
<dbReference type="InterPro" id="IPR013785">
    <property type="entry name" value="Aldolase_TIM"/>
</dbReference>
<dbReference type="EMBL" id="JANUCP010000002">
    <property type="protein sequence ID" value="MCS3918925.1"/>
    <property type="molecule type" value="Genomic_DNA"/>
</dbReference>
<dbReference type="SFLD" id="SFLDG01386">
    <property type="entry name" value="main_SPASM_domain-containing"/>
    <property type="match status" value="1"/>
</dbReference>
<dbReference type="Gene3D" id="3.20.20.70">
    <property type="entry name" value="Aldolase class I"/>
    <property type="match status" value="1"/>
</dbReference>
<organism evidence="6 7">
    <name type="scientific">Candidatus Fervidibacter sacchari</name>
    <dbReference type="NCBI Taxonomy" id="1448929"/>
    <lineage>
        <taxon>Bacteria</taxon>
        <taxon>Candidatus Fervidibacterota</taxon>
        <taxon>Candidatus Fervidibacter</taxon>
    </lineage>
</organism>
<dbReference type="RefSeq" id="WP_259094988.1">
    <property type="nucleotide sequence ID" value="NZ_CP130454.1"/>
</dbReference>
<dbReference type="SMART" id="SM00729">
    <property type="entry name" value="Elp3"/>
    <property type="match status" value="1"/>
</dbReference>
<protein>
    <submittedName>
        <fullName evidence="6">MoaA/NifB/PqqE/SkfB family radical SAM enzyme</fullName>
    </submittedName>
</protein>
<keyword evidence="2" id="KW-0479">Metal-binding</keyword>
<dbReference type="SFLD" id="SFLDS00029">
    <property type="entry name" value="Radical_SAM"/>
    <property type="match status" value="1"/>
</dbReference>
<evidence type="ECO:0000256" key="4">
    <source>
        <dbReference type="ARBA" id="ARBA00023014"/>
    </source>
</evidence>
<evidence type="ECO:0000256" key="3">
    <source>
        <dbReference type="ARBA" id="ARBA00023004"/>
    </source>
</evidence>